<dbReference type="Gene3D" id="3.40.720.10">
    <property type="entry name" value="Alkaline Phosphatase, subunit A"/>
    <property type="match status" value="1"/>
</dbReference>
<gene>
    <name evidence="2" type="ORF">MIMGU_mgv1a0214782mg</name>
</gene>
<name>A0A022Q1D5_ERYGU</name>
<dbReference type="InterPro" id="IPR039524">
    <property type="entry name" value="PIGO/GPI13"/>
</dbReference>
<evidence type="ECO:0008006" key="4">
    <source>
        <dbReference type="Google" id="ProtNLM"/>
    </source>
</evidence>
<dbReference type="PANTHER" id="PTHR23071:SF1">
    <property type="entry name" value="GPI ETHANOLAMINE PHOSPHATE TRANSFERASE 3"/>
    <property type="match status" value="1"/>
</dbReference>
<keyword evidence="1" id="KW-1133">Transmembrane helix</keyword>
<dbReference type="Proteomes" id="UP000030748">
    <property type="component" value="Unassembled WGS sequence"/>
</dbReference>
<accession>A0A022Q1D5</accession>
<feature type="transmembrane region" description="Helical" evidence="1">
    <location>
        <begin position="6"/>
        <end position="26"/>
    </location>
</feature>
<evidence type="ECO:0000313" key="2">
    <source>
        <dbReference type="EMBL" id="EYU22362.1"/>
    </source>
</evidence>
<dbReference type="AlphaFoldDB" id="A0A022Q1D5"/>
<dbReference type="PANTHER" id="PTHR23071">
    <property type="entry name" value="PHOSPHATIDYLINOSITOL GLYCAN"/>
    <property type="match status" value="1"/>
</dbReference>
<evidence type="ECO:0000313" key="3">
    <source>
        <dbReference type="Proteomes" id="UP000030748"/>
    </source>
</evidence>
<dbReference type="GO" id="GO:0016772">
    <property type="term" value="F:transferase activity, transferring phosphorus-containing groups"/>
    <property type="evidence" value="ECO:0007669"/>
    <property type="project" value="InterPro"/>
</dbReference>
<sequence>MAVAAKWAFCAFLGIMLLHILAILLFTRGFLLTRSELSQYSHCSDVDESPCFSPPRDQTSNGSCWNKPVVDRLVIIVLDAIRFDFVAPSTFFAEKKPWMDKLQVLHEFASQNRSSRIFKAIADPPTTSLQRLKGLTTGGLPTFIDVGNSFGAPAIVEDNLIHQLVQNGTRVVMMGDDTWIQLFPHPFVKSYPFPSFT</sequence>
<feature type="non-terminal residue" evidence="2">
    <location>
        <position position="197"/>
    </location>
</feature>
<dbReference type="GO" id="GO:0006506">
    <property type="term" value="P:GPI anchor biosynthetic process"/>
    <property type="evidence" value="ECO:0007669"/>
    <property type="project" value="InterPro"/>
</dbReference>
<dbReference type="GO" id="GO:0016020">
    <property type="term" value="C:membrane"/>
    <property type="evidence" value="ECO:0007669"/>
    <property type="project" value="GOC"/>
</dbReference>
<keyword evidence="3" id="KW-1185">Reference proteome</keyword>
<evidence type="ECO:0000256" key="1">
    <source>
        <dbReference type="SAM" id="Phobius"/>
    </source>
</evidence>
<dbReference type="InterPro" id="IPR017850">
    <property type="entry name" value="Alkaline_phosphatase_core_sf"/>
</dbReference>
<keyword evidence="1" id="KW-0472">Membrane</keyword>
<dbReference type="STRING" id="4155.A0A022Q1D5"/>
<protein>
    <recommendedName>
        <fullName evidence="4">GPI ethanolamine phosphate transferase 3</fullName>
    </recommendedName>
</protein>
<reference evidence="2 3" key="1">
    <citation type="journal article" date="2013" name="Proc. Natl. Acad. Sci. U.S.A.">
        <title>Fine-scale variation in meiotic recombination in Mimulus inferred from population shotgun sequencing.</title>
        <authorList>
            <person name="Hellsten U."/>
            <person name="Wright K.M."/>
            <person name="Jenkins J."/>
            <person name="Shu S."/>
            <person name="Yuan Y."/>
            <person name="Wessler S.R."/>
            <person name="Schmutz J."/>
            <person name="Willis J.H."/>
            <person name="Rokhsar D.S."/>
        </authorList>
    </citation>
    <scope>NUCLEOTIDE SEQUENCE [LARGE SCALE GENOMIC DNA]</scope>
    <source>
        <strain evidence="3">cv. DUN x IM62</strain>
    </source>
</reference>
<proteinExistence type="predicted"/>
<organism evidence="2 3">
    <name type="scientific">Erythranthe guttata</name>
    <name type="common">Yellow monkey flower</name>
    <name type="synonym">Mimulus guttatus</name>
    <dbReference type="NCBI Taxonomy" id="4155"/>
    <lineage>
        <taxon>Eukaryota</taxon>
        <taxon>Viridiplantae</taxon>
        <taxon>Streptophyta</taxon>
        <taxon>Embryophyta</taxon>
        <taxon>Tracheophyta</taxon>
        <taxon>Spermatophyta</taxon>
        <taxon>Magnoliopsida</taxon>
        <taxon>eudicotyledons</taxon>
        <taxon>Gunneridae</taxon>
        <taxon>Pentapetalae</taxon>
        <taxon>asterids</taxon>
        <taxon>lamiids</taxon>
        <taxon>Lamiales</taxon>
        <taxon>Phrymaceae</taxon>
        <taxon>Erythranthe</taxon>
    </lineage>
</organism>
<dbReference type="SUPFAM" id="SSF53649">
    <property type="entry name" value="Alkaline phosphatase-like"/>
    <property type="match status" value="1"/>
</dbReference>
<dbReference type="EMBL" id="KI632203">
    <property type="protein sequence ID" value="EYU22362.1"/>
    <property type="molecule type" value="Genomic_DNA"/>
</dbReference>
<keyword evidence="1" id="KW-0812">Transmembrane</keyword>